<dbReference type="PANTHER" id="PTHR31327:SF2">
    <property type="entry name" value="PDZ DOMAIN-CONTAINING PROTEIN"/>
    <property type="match status" value="1"/>
</dbReference>
<gene>
    <name evidence="2" type="ORF">WR25_15438</name>
</gene>
<dbReference type="OrthoDB" id="5797003at2759"/>
<dbReference type="EMBL" id="LIAE01010474">
    <property type="protein sequence ID" value="PAV60329.1"/>
    <property type="molecule type" value="Genomic_DNA"/>
</dbReference>
<protein>
    <recommendedName>
        <fullName evidence="4">PDZ domain-containing protein</fullName>
    </recommendedName>
</protein>
<feature type="compositionally biased region" description="Basic and acidic residues" evidence="1">
    <location>
        <begin position="312"/>
        <end position="326"/>
    </location>
</feature>
<reference evidence="2 3" key="1">
    <citation type="journal article" date="2017" name="Curr. Biol.">
        <title>Genome architecture and evolution of a unichromosomal asexual nematode.</title>
        <authorList>
            <person name="Fradin H."/>
            <person name="Zegar C."/>
            <person name="Gutwein M."/>
            <person name="Lucas J."/>
            <person name="Kovtun M."/>
            <person name="Corcoran D."/>
            <person name="Baugh L.R."/>
            <person name="Kiontke K."/>
            <person name="Gunsalus K."/>
            <person name="Fitch D.H."/>
            <person name="Piano F."/>
        </authorList>
    </citation>
    <scope>NUCLEOTIDE SEQUENCE [LARGE SCALE GENOMIC DNA]</scope>
    <source>
        <strain evidence="2">PF1309</strain>
    </source>
</reference>
<dbReference type="Proteomes" id="UP000218231">
    <property type="component" value="Unassembled WGS sequence"/>
</dbReference>
<dbReference type="InterPro" id="IPR040264">
    <property type="entry name" value="T15H9.4-like"/>
</dbReference>
<feature type="region of interest" description="Disordered" evidence="1">
    <location>
        <begin position="303"/>
        <end position="326"/>
    </location>
</feature>
<sequence length="326" mass="36866">MQIEDLLMSKSLIVAVPKCTYTIIETSFTCVPPKQKSAQPCIVLEMHDGNPMVTELGECCLLSGIINGDKILKVNGHRAADIKEVTAKLLSGEKCNLMVSRRHSIEPLTPSRYKVLKVRSFIYKRGCSYSIFTFKRDKDEPPLSQIGFTMTAHKQTVMVMDVKSKSYAAKFFCVGDTIHDLNGEHAPFNDVAFVKKLGETFLKSGCITMILERPVSKRCVLEFNFFLKTMQHPDPNFTLAFDAAHIGHEAAKLHRDVFSKIRPKSIIIEGYEATSTTSKKRKSKSQEEAHVVYSHTLLEQEIGSDVDEDEELRTVDRRNHKMMDDD</sequence>
<evidence type="ECO:0008006" key="4">
    <source>
        <dbReference type="Google" id="ProtNLM"/>
    </source>
</evidence>
<evidence type="ECO:0000313" key="3">
    <source>
        <dbReference type="Proteomes" id="UP000218231"/>
    </source>
</evidence>
<name>A0A2A2JFI3_9BILA</name>
<dbReference type="InterPro" id="IPR036034">
    <property type="entry name" value="PDZ_sf"/>
</dbReference>
<dbReference type="SUPFAM" id="SSF50156">
    <property type="entry name" value="PDZ domain-like"/>
    <property type="match status" value="1"/>
</dbReference>
<dbReference type="STRING" id="2018661.A0A2A2JFI3"/>
<proteinExistence type="predicted"/>
<evidence type="ECO:0000256" key="1">
    <source>
        <dbReference type="SAM" id="MobiDB-lite"/>
    </source>
</evidence>
<accession>A0A2A2JFI3</accession>
<dbReference type="PANTHER" id="PTHR31327">
    <property type="entry name" value="SPERM MEIOSIS PDZ DOMAIN CONTAINING PROTEINS-RELATED"/>
    <property type="match status" value="1"/>
</dbReference>
<dbReference type="AlphaFoldDB" id="A0A2A2JFI3"/>
<organism evidence="2 3">
    <name type="scientific">Diploscapter pachys</name>
    <dbReference type="NCBI Taxonomy" id="2018661"/>
    <lineage>
        <taxon>Eukaryota</taxon>
        <taxon>Metazoa</taxon>
        <taxon>Ecdysozoa</taxon>
        <taxon>Nematoda</taxon>
        <taxon>Chromadorea</taxon>
        <taxon>Rhabditida</taxon>
        <taxon>Rhabditina</taxon>
        <taxon>Rhabditomorpha</taxon>
        <taxon>Rhabditoidea</taxon>
        <taxon>Rhabditidae</taxon>
        <taxon>Diploscapter</taxon>
    </lineage>
</organism>
<keyword evidence="3" id="KW-1185">Reference proteome</keyword>
<comment type="caution">
    <text evidence="2">The sequence shown here is derived from an EMBL/GenBank/DDBJ whole genome shotgun (WGS) entry which is preliminary data.</text>
</comment>
<evidence type="ECO:0000313" key="2">
    <source>
        <dbReference type="EMBL" id="PAV60329.1"/>
    </source>
</evidence>